<organism evidence="2 3">
    <name type="scientific">Petrotoga sibirica</name>
    <dbReference type="NCBI Taxonomy" id="156202"/>
    <lineage>
        <taxon>Bacteria</taxon>
        <taxon>Thermotogati</taxon>
        <taxon>Thermotogota</taxon>
        <taxon>Thermotogae</taxon>
        <taxon>Petrotogales</taxon>
        <taxon>Petrotogaceae</taxon>
        <taxon>Petrotoga</taxon>
    </lineage>
</organism>
<comment type="caution">
    <text evidence="2">The sequence shown here is derived from an EMBL/GenBank/DDBJ whole genome shotgun (WGS) entry which is preliminary data.</text>
</comment>
<keyword evidence="1" id="KW-0732">Signal</keyword>
<dbReference type="EMBL" id="SODZ01000001">
    <property type="protein sequence ID" value="TDX17382.1"/>
    <property type="molecule type" value="Genomic_DNA"/>
</dbReference>
<evidence type="ECO:0000313" key="2">
    <source>
        <dbReference type="EMBL" id="TDX17382.1"/>
    </source>
</evidence>
<dbReference type="AlphaFoldDB" id="A0A4R8EXF9"/>
<feature type="chain" id="PRO_5020890721" evidence="1">
    <location>
        <begin position="22"/>
        <end position="439"/>
    </location>
</feature>
<dbReference type="Proteomes" id="UP000294817">
    <property type="component" value="Unassembled WGS sequence"/>
</dbReference>
<accession>A0A4R8EXF9</accession>
<dbReference type="PANTHER" id="PTHR43649:SF14">
    <property type="entry name" value="BLR3389 PROTEIN"/>
    <property type="match status" value="1"/>
</dbReference>
<name>A0A4R8EXF9_9BACT</name>
<dbReference type="Pfam" id="PF01547">
    <property type="entry name" value="SBP_bac_1"/>
    <property type="match status" value="1"/>
</dbReference>
<keyword evidence="3" id="KW-1185">Reference proteome</keyword>
<protein>
    <submittedName>
        <fullName evidence="2">Carbohydrate ABC transporter substrate-binding protein (CUT1 family)</fullName>
    </submittedName>
</protein>
<proteinExistence type="predicted"/>
<dbReference type="RefSeq" id="WP_103876545.1">
    <property type="nucleotide sequence ID" value="NZ_SODZ01000001.1"/>
</dbReference>
<dbReference type="Gene3D" id="3.40.190.10">
    <property type="entry name" value="Periplasmic binding protein-like II"/>
    <property type="match status" value="2"/>
</dbReference>
<reference evidence="2 3" key="1">
    <citation type="submission" date="2019-03" db="EMBL/GenBank/DDBJ databases">
        <title>Genomic Encyclopedia of Type Strains, Phase IV (KMG-IV): sequencing the most valuable type-strain genomes for metagenomic binning, comparative biology and taxonomic classification.</title>
        <authorList>
            <person name="Goeker M."/>
        </authorList>
    </citation>
    <scope>NUCLEOTIDE SEQUENCE [LARGE SCALE GENOMIC DNA]</scope>
    <source>
        <strain evidence="2 3">DSM 13575</strain>
    </source>
</reference>
<evidence type="ECO:0000256" key="1">
    <source>
        <dbReference type="SAM" id="SignalP"/>
    </source>
</evidence>
<dbReference type="InterPro" id="IPR050490">
    <property type="entry name" value="Bact_solute-bd_prot1"/>
</dbReference>
<sequence>MKGIKVFLVVLISAISLVSFSQDVTVTWWYESVTPDNLKAMEENLVKPFEESHPGIKIEIIVKNQLQEVLRTAIIAGEGPDIIMTMGPAEANRYASAGYLLPLDEYLEKTGLLEEIPKMFLEVGKVGGKIYSIPKTMESMGVIYNKTLFEKYGLKEPKNRQEWLELNNSVKAQGILPIGAGNANWKPTNEHYVTLYLNHYAGPENVYKALKGELRWDDTLFVEAIEMLKTDFEKYWPKYEIYSVLNPEDFVPMVSMGQSAMFLVGTWGFQWVIDPDYWPSDDEFGWFPFPTLREDVPYPLVDIGIGTTLSVNKNSPNSEEATEFISWTLAENKQGIANLLRDFPGEWIAPVEIPEEVVPNDVDPIFYEHVQTQYDLLQKGNYGYTTWTFLGPETWQWCYEGIEQVWLNKITPEEYMSKWQEIFTKELKEGLVPPIPERR</sequence>
<dbReference type="SUPFAM" id="SSF53850">
    <property type="entry name" value="Periplasmic binding protein-like II"/>
    <property type="match status" value="1"/>
</dbReference>
<dbReference type="PANTHER" id="PTHR43649">
    <property type="entry name" value="ARABINOSE-BINDING PROTEIN-RELATED"/>
    <property type="match status" value="1"/>
</dbReference>
<gene>
    <name evidence="2" type="ORF">C8D74_101101</name>
</gene>
<dbReference type="InterPro" id="IPR006059">
    <property type="entry name" value="SBP"/>
</dbReference>
<feature type="signal peptide" evidence="1">
    <location>
        <begin position="1"/>
        <end position="21"/>
    </location>
</feature>
<evidence type="ECO:0000313" key="3">
    <source>
        <dbReference type="Proteomes" id="UP000294817"/>
    </source>
</evidence>